<evidence type="ECO:0000259" key="2">
    <source>
        <dbReference type="Pfam" id="PF03950"/>
    </source>
</evidence>
<dbReference type="Gene3D" id="2.40.240.10">
    <property type="entry name" value="Ribosomal Protein L25, Chain P"/>
    <property type="match status" value="1"/>
</dbReference>
<evidence type="ECO:0000313" key="5">
    <source>
        <dbReference type="Proteomes" id="UP000510686"/>
    </source>
</evidence>
<dbReference type="InterPro" id="IPR049437">
    <property type="entry name" value="tRNA-synt_1c_C2"/>
</dbReference>
<dbReference type="RefSeq" id="XP_065987319.1">
    <property type="nucleotide sequence ID" value="XM_066131312.1"/>
</dbReference>
<evidence type="ECO:0008006" key="6">
    <source>
        <dbReference type="Google" id="ProtNLM"/>
    </source>
</evidence>
<dbReference type="GeneID" id="26244877"/>
<dbReference type="AlphaFoldDB" id="A0A7D5Z225"/>
<dbReference type="GO" id="GO:0005524">
    <property type="term" value="F:ATP binding"/>
    <property type="evidence" value="ECO:0007669"/>
    <property type="project" value="InterPro"/>
</dbReference>
<feature type="domain" description="Glutamyl/glutaminyl-tRNA synthetase class Ib anti-codon binding" evidence="2">
    <location>
        <begin position="10"/>
        <end position="81"/>
    </location>
</feature>
<dbReference type="SUPFAM" id="SSF50715">
    <property type="entry name" value="Ribosomal protein L25-like"/>
    <property type="match status" value="1"/>
</dbReference>
<dbReference type="GO" id="GO:0017102">
    <property type="term" value="C:methionyl glutamyl tRNA synthetase complex"/>
    <property type="evidence" value="ECO:0007669"/>
    <property type="project" value="TreeGrafter"/>
</dbReference>
<dbReference type="GO" id="GO:0006424">
    <property type="term" value="P:glutamyl-tRNA aminoacylation"/>
    <property type="evidence" value="ECO:0007669"/>
    <property type="project" value="TreeGrafter"/>
</dbReference>
<name>A0A7D5Z225_9HYPO</name>
<dbReference type="InterPro" id="IPR020059">
    <property type="entry name" value="Glu/Gln-tRNA-synth_Ib_codon-bd"/>
</dbReference>
<accession>A0A7D5Z225</accession>
<dbReference type="PANTHER" id="PTHR43097:SF5">
    <property type="entry name" value="GLUTAMATE--TRNA LIGASE"/>
    <property type="match status" value="1"/>
</dbReference>
<evidence type="ECO:0000259" key="3">
    <source>
        <dbReference type="Pfam" id="PF20974"/>
    </source>
</evidence>
<dbReference type="PANTHER" id="PTHR43097">
    <property type="entry name" value="GLUTAMINE-TRNA LIGASE"/>
    <property type="match status" value="1"/>
</dbReference>
<sequence length="188" mass="21053">MNKKVIDAIAPRHTAVERENTVLVTVKGAPDTPQQEPRPRHPKMLSLDTKMALFANQLYIEQVDAVVLQQGEEITLMKLYPEENATKTQKKIQWLTFQGEEFIGAELWDFNYHLLTKNSLAKEDNLGKYLNPVTATIPDAWVGSAFNELTEGDIIELERKGYFRVDKGIGQGPGGKAVLFKIPTGASK</sequence>
<protein>
    <recommendedName>
        <fullName evidence="6">Glutamyl/glutaminyl-tRNA synthetase class Ib anti-codon binding domain-containing protein</fullName>
    </recommendedName>
</protein>
<evidence type="ECO:0000256" key="1">
    <source>
        <dbReference type="ARBA" id="ARBA00022917"/>
    </source>
</evidence>
<dbReference type="KEGG" id="mbrn:26244877"/>
<dbReference type="InterPro" id="IPR050132">
    <property type="entry name" value="Gln/Glu-tRNA_Ligase"/>
</dbReference>
<proteinExistence type="predicted"/>
<dbReference type="Pfam" id="PF20974">
    <property type="entry name" value="tRNA-synt_1c_C2"/>
    <property type="match status" value="1"/>
</dbReference>
<reference evidence="4 5" key="1">
    <citation type="submission" date="2020-07" db="EMBL/GenBank/DDBJ databases">
        <title>Telomere length de novo assembly of all 7 chromosomes of the fungus, Metarhizium brunneum, using a novel assembly pipeline.</title>
        <authorList>
            <person name="Saud z."/>
            <person name="Kortsinoglou A."/>
            <person name="Kouvelis V.N."/>
            <person name="Butt T.M."/>
        </authorList>
    </citation>
    <scope>NUCLEOTIDE SEQUENCE [LARGE SCALE GENOMIC DNA]</scope>
    <source>
        <strain evidence="4 5">4556</strain>
    </source>
</reference>
<organism evidence="4 5">
    <name type="scientific">Metarhizium brunneum</name>
    <dbReference type="NCBI Taxonomy" id="500148"/>
    <lineage>
        <taxon>Eukaryota</taxon>
        <taxon>Fungi</taxon>
        <taxon>Dikarya</taxon>
        <taxon>Ascomycota</taxon>
        <taxon>Pezizomycotina</taxon>
        <taxon>Sordariomycetes</taxon>
        <taxon>Hypocreomycetidae</taxon>
        <taxon>Hypocreales</taxon>
        <taxon>Clavicipitaceae</taxon>
        <taxon>Metarhizium</taxon>
    </lineage>
</organism>
<keyword evidence="5" id="KW-1185">Reference proteome</keyword>
<keyword evidence="1" id="KW-0648">Protein biosynthesis</keyword>
<dbReference type="OrthoDB" id="10250478at2759"/>
<dbReference type="GO" id="GO:0005829">
    <property type="term" value="C:cytosol"/>
    <property type="evidence" value="ECO:0007669"/>
    <property type="project" value="TreeGrafter"/>
</dbReference>
<feature type="domain" description="tRNA synthetases class I (E and Q) anti-codon binding" evidence="3">
    <location>
        <begin position="91"/>
        <end position="166"/>
    </location>
</feature>
<dbReference type="Proteomes" id="UP000510686">
    <property type="component" value="Chromosome 5"/>
</dbReference>
<dbReference type="GO" id="GO:0004818">
    <property type="term" value="F:glutamate-tRNA ligase activity"/>
    <property type="evidence" value="ECO:0007669"/>
    <property type="project" value="TreeGrafter"/>
</dbReference>
<gene>
    <name evidence="4" type="ORF">G6M90_00g087530</name>
</gene>
<dbReference type="Pfam" id="PF03950">
    <property type="entry name" value="tRNA-synt_1c_C"/>
    <property type="match status" value="1"/>
</dbReference>
<dbReference type="InterPro" id="IPR011035">
    <property type="entry name" value="Ribosomal_bL25/Gln-tRNA_synth"/>
</dbReference>
<dbReference type="EMBL" id="CP058936">
    <property type="protein sequence ID" value="QLI71784.1"/>
    <property type="molecule type" value="Genomic_DNA"/>
</dbReference>
<dbReference type="InterPro" id="IPR020056">
    <property type="entry name" value="Rbsml_bL25/Gln-tRNA_synth_N"/>
</dbReference>
<evidence type="ECO:0000313" key="4">
    <source>
        <dbReference type="EMBL" id="QLI71784.1"/>
    </source>
</evidence>